<dbReference type="PANTHER" id="PTHR30126">
    <property type="entry name" value="HTH-TYPE TRANSCRIPTIONAL REGULATOR"/>
    <property type="match status" value="1"/>
</dbReference>
<dbReference type="InterPro" id="IPR005119">
    <property type="entry name" value="LysR_subst-bd"/>
</dbReference>
<protein>
    <submittedName>
        <fullName evidence="6">LysR family transcriptional regulator</fullName>
    </submittedName>
</protein>
<dbReference type="RefSeq" id="WP_311819740.1">
    <property type="nucleotide sequence ID" value="NZ_JARQBN010000052.1"/>
</dbReference>
<dbReference type="SUPFAM" id="SSF53850">
    <property type="entry name" value="Periplasmic binding protein-like II"/>
    <property type="match status" value="1"/>
</dbReference>
<comment type="similarity">
    <text evidence="1">Belongs to the LysR transcriptional regulatory family.</text>
</comment>
<keyword evidence="3" id="KW-0238">DNA-binding</keyword>
<dbReference type="InterPro" id="IPR036388">
    <property type="entry name" value="WH-like_DNA-bd_sf"/>
</dbReference>
<evidence type="ECO:0000256" key="4">
    <source>
        <dbReference type="ARBA" id="ARBA00023163"/>
    </source>
</evidence>
<proteinExistence type="inferred from homology"/>
<keyword evidence="4" id="KW-0804">Transcription</keyword>
<reference evidence="6 7" key="1">
    <citation type="submission" date="2023-03" db="EMBL/GenBank/DDBJ databases">
        <authorList>
            <person name="Shen W."/>
            <person name="Cai J."/>
        </authorList>
    </citation>
    <scope>NUCLEOTIDE SEQUENCE [LARGE SCALE GENOMIC DNA]</scope>
    <source>
        <strain evidence="6 7">B101</strain>
    </source>
</reference>
<dbReference type="CDD" id="cd05466">
    <property type="entry name" value="PBP2_LTTR_substrate"/>
    <property type="match status" value="1"/>
</dbReference>
<dbReference type="PROSITE" id="PS50931">
    <property type="entry name" value="HTH_LYSR"/>
    <property type="match status" value="1"/>
</dbReference>
<keyword evidence="2" id="KW-0805">Transcription regulation</keyword>
<evidence type="ECO:0000259" key="5">
    <source>
        <dbReference type="PROSITE" id="PS50931"/>
    </source>
</evidence>
<comment type="caution">
    <text evidence="6">The sequence shown here is derived from an EMBL/GenBank/DDBJ whole genome shotgun (WGS) entry which is preliminary data.</text>
</comment>
<organism evidence="6 7">
    <name type="scientific">Enterococcus viikkiensis</name>
    <dbReference type="NCBI Taxonomy" id="930854"/>
    <lineage>
        <taxon>Bacteria</taxon>
        <taxon>Bacillati</taxon>
        <taxon>Bacillota</taxon>
        <taxon>Bacilli</taxon>
        <taxon>Lactobacillales</taxon>
        <taxon>Enterococcaceae</taxon>
        <taxon>Enterococcus</taxon>
    </lineage>
</organism>
<gene>
    <name evidence="6" type="ORF">P7H59_12690</name>
</gene>
<dbReference type="Pfam" id="PF00126">
    <property type="entry name" value="HTH_1"/>
    <property type="match status" value="1"/>
</dbReference>
<evidence type="ECO:0000256" key="3">
    <source>
        <dbReference type="ARBA" id="ARBA00023125"/>
    </source>
</evidence>
<evidence type="ECO:0000256" key="2">
    <source>
        <dbReference type="ARBA" id="ARBA00023015"/>
    </source>
</evidence>
<dbReference type="Proteomes" id="UP001265301">
    <property type="component" value="Unassembled WGS sequence"/>
</dbReference>
<accession>A0ABU3FTI6</accession>
<dbReference type="Pfam" id="PF03466">
    <property type="entry name" value="LysR_substrate"/>
    <property type="match status" value="1"/>
</dbReference>
<dbReference type="InterPro" id="IPR036390">
    <property type="entry name" value="WH_DNA-bd_sf"/>
</dbReference>
<dbReference type="PRINTS" id="PR00039">
    <property type="entry name" value="HTHLYSR"/>
</dbReference>
<dbReference type="InterPro" id="IPR000847">
    <property type="entry name" value="LysR_HTH_N"/>
</dbReference>
<evidence type="ECO:0000256" key="1">
    <source>
        <dbReference type="ARBA" id="ARBA00009437"/>
    </source>
</evidence>
<sequence length="294" mass="34075">MDYELLDTFVLAATTLNMTKTANLLFVTQPTISKRIKILENELGYKLFIRMRGKRQLELTVKGEQFLDLAQEWLKIYADMESLKKRNKTKLSIVSIDSLATSILPKLMISLKYTNPEMLLSLRTAQTSEIYSYIQSRQVDIGFVSDEINYPDVLCKKLFTQPYVLVEFSNSPHSVSSKSIQNLEPQNEIFQSWGREYLNWRQYWLPANTEPYLSIDTIGAICSMEIPSGSWTIVPKENVETIRKFHTINVYSIENNPPTKTTYAIIHKNVRRSIFPDIELLLSELAIFERKIVQ</sequence>
<evidence type="ECO:0000313" key="6">
    <source>
        <dbReference type="EMBL" id="MDT2829281.1"/>
    </source>
</evidence>
<name>A0ABU3FTI6_9ENTE</name>
<evidence type="ECO:0000313" key="7">
    <source>
        <dbReference type="Proteomes" id="UP001265301"/>
    </source>
</evidence>
<dbReference type="PANTHER" id="PTHR30126:SF40">
    <property type="entry name" value="HTH-TYPE TRANSCRIPTIONAL REGULATOR GLTR"/>
    <property type="match status" value="1"/>
</dbReference>
<dbReference type="Gene3D" id="1.10.10.10">
    <property type="entry name" value="Winged helix-like DNA-binding domain superfamily/Winged helix DNA-binding domain"/>
    <property type="match status" value="1"/>
</dbReference>
<dbReference type="SUPFAM" id="SSF46785">
    <property type="entry name" value="Winged helix' DNA-binding domain"/>
    <property type="match status" value="1"/>
</dbReference>
<keyword evidence="7" id="KW-1185">Reference proteome</keyword>
<dbReference type="Gene3D" id="3.40.190.290">
    <property type="match status" value="1"/>
</dbReference>
<feature type="domain" description="HTH lysR-type" evidence="5">
    <location>
        <begin position="1"/>
        <end position="60"/>
    </location>
</feature>
<dbReference type="EMBL" id="JARQBN010000052">
    <property type="protein sequence ID" value="MDT2829281.1"/>
    <property type="molecule type" value="Genomic_DNA"/>
</dbReference>